<proteinExistence type="predicted"/>
<organism evidence="1 2">
    <name type="scientific">Oryza sativa subsp. japonica</name>
    <name type="common">Rice</name>
    <dbReference type="NCBI Taxonomy" id="39947"/>
    <lineage>
        <taxon>Eukaryota</taxon>
        <taxon>Viridiplantae</taxon>
        <taxon>Streptophyta</taxon>
        <taxon>Embryophyta</taxon>
        <taxon>Tracheophyta</taxon>
        <taxon>Spermatophyta</taxon>
        <taxon>Magnoliopsida</taxon>
        <taxon>Liliopsida</taxon>
        <taxon>Poales</taxon>
        <taxon>Poaceae</taxon>
        <taxon>BOP clade</taxon>
        <taxon>Oryzoideae</taxon>
        <taxon>Oryzeae</taxon>
        <taxon>Oryzinae</taxon>
        <taxon>Oryza</taxon>
        <taxon>Oryza sativa</taxon>
    </lineage>
</organism>
<evidence type="ECO:0000313" key="1">
    <source>
        <dbReference type="EMBL" id="BAS85761.1"/>
    </source>
</evidence>
<accession>A0A0N7KHU1</accession>
<dbReference type="EMBL" id="AP014959">
    <property type="protein sequence ID" value="BAS85761.1"/>
    <property type="molecule type" value="Genomic_DNA"/>
</dbReference>
<reference evidence="1 2" key="2">
    <citation type="journal article" date="2013" name="Plant Cell Physiol.">
        <title>Rice Annotation Project Database (RAP-DB): an integrative and interactive database for rice genomics.</title>
        <authorList>
            <person name="Sakai H."/>
            <person name="Lee S.S."/>
            <person name="Tanaka T."/>
            <person name="Numa H."/>
            <person name="Kim J."/>
            <person name="Kawahara Y."/>
            <person name="Wakimoto H."/>
            <person name="Yang C.C."/>
            <person name="Iwamoto M."/>
            <person name="Abe T."/>
            <person name="Yamada Y."/>
            <person name="Muto A."/>
            <person name="Inokuchi H."/>
            <person name="Ikemura T."/>
            <person name="Matsumoto T."/>
            <person name="Sasaki T."/>
            <person name="Itoh T."/>
        </authorList>
    </citation>
    <scope>NUCLEOTIDE SEQUENCE [LARGE SCALE GENOMIC DNA]</scope>
    <source>
        <strain evidence="2">cv. Nipponbare</strain>
    </source>
</reference>
<reference evidence="2" key="1">
    <citation type="journal article" date="2005" name="Nature">
        <title>The map-based sequence of the rice genome.</title>
        <authorList>
            <consortium name="International rice genome sequencing project (IRGSP)"/>
            <person name="Matsumoto T."/>
            <person name="Wu J."/>
            <person name="Kanamori H."/>
            <person name="Katayose Y."/>
            <person name="Fujisawa M."/>
            <person name="Namiki N."/>
            <person name="Mizuno H."/>
            <person name="Yamamoto K."/>
            <person name="Antonio B.A."/>
            <person name="Baba T."/>
            <person name="Sakata K."/>
            <person name="Nagamura Y."/>
            <person name="Aoki H."/>
            <person name="Arikawa K."/>
            <person name="Arita K."/>
            <person name="Bito T."/>
            <person name="Chiden Y."/>
            <person name="Fujitsuka N."/>
            <person name="Fukunaka R."/>
            <person name="Hamada M."/>
            <person name="Harada C."/>
            <person name="Hayashi A."/>
            <person name="Hijishita S."/>
            <person name="Honda M."/>
            <person name="Hosokawa S."/>
            <person name="Ichikawa Y."/>
            <person name="Idonuma A."/>
            <person name="Iijima M."/>
            <person name="Ikeda M."/>
            <person name="Ikeno M."/>
            <person name="Ito K."/>
            <person name="Ito S."/>
            <person name="Ito T."/>
            <person name="Ito Y."/>
            <person name="Ito Y."/>
            <person name="Iwabuchi A."/>
            <person name="Kamiya K."/>
            <person name="Karasawa W."/>
            <person name="Kurita K."/>
            <person name="Katagiri S."/>
            <person name="Kikuta A."/>
            <person name="Kobayashi H."/>
            <person name="Kobayashi N."/>
            <person name="Machita K."/>
            <person name="Maehara T."/>
            <person name="Masukawa M."/>
            <person name="Mizubayashi T."/>
            <person name="Mukai Y."/>
            <person name="Nagasaki H."/>
            <person name="Nagata Y."/>
            <person name="Naito S."/>
            <person name="Nakashima M."/>
            <person name="Nakama Y."/>
            <person name="Nakamichi Y."/>
            <person name="Nakamura M."/>
            <person name="Meguro A."/>
            <person name="Negishi M."/>
            <person name="Ohta I."/>
            <person name="Ohta T."/>
            <person name="Okamoto M."/>
            <person name="Ono N."/>
            <person name="Saji S."/>
            <person name="Sakaguchi M."/>
            <person name="Sakai K."/>
            <person name="Shibata M."/>
            <person name="Shimokawa T."/>
            <person name="Song J."/>
            <person name="Takazaki Y."/>
            <person name="Terasawa K."/>
            <person name="Tsugane M."/>
            <person name="Tsuji K."/>
            <person name="Ueda S."/>
            <person name="Waki K."/>
            <person name="Yamagata H."/>
            <person name="Yamamoto M."/>
            <person name="Yamamoto S."/>
            <person name="Yamane H."/>
            <person name="Yoshiki S."/>
            <person name="Yoshihara R."/>
            <person name="Yukawa K."/>
            <person name="Zhong H."/>
            <person name="Yano M."/>
            <person name="Yuan Q."/>
            <person name="Ouyang S."/>
            <person name="Liu J."/>
            <person name="Jones K.M."/>
            <person name="Gansberger K."/>
            <person name="Moffat K."/>
            <person name="Hill J."/>
            <person name="Bera J."/>
            <person name="Fadrosh D."/>
            <person name="Jin S."/>
            <person name="Johri S."/>
            <person name="Kim M."/>
            <person name="Overton L."/>
            <person name="Reardon M."/>
            <person name="Tsitrin T."/>
            <person name="Vuong H."/>
            <person name="Weaver B."/>
            <person name="Ciecko A."/>
            <person name="Tallon L."/>
            <person name="Jackson J."/>
            <person name="Pai G."/>
            <person name="Aken S.V."/>
            <person name="Utterback T."/>
            <person name="Reidmuller S."/>
            <person name="Feldblyum T."/>
            <person name="Hsiao J."/>
            <person name="Zismann V."/>
            <person name="Iobst S."/>
            <person name="de Vazeille A.R."/>
            <person name="Buell C.R."/>
            <person name="Ying K."/>
            <person name="Li Y."/>
            <person name="Lu T."/>
            <person name="Huang Y."/>
            <person name="Zhao Q."/>
            <person name="Feng Q."/>
            <person name="Zhang L."/>
            <person name="Zhu J."/>
            <person name="Weng Q."/>
            <person name="Mu J."/>
            <person name="Lu Y."/>
            <person name="Fan D."/>
            <person name="Liu Y."/>
            <person name="Guan J."/>
            <person name="Zhang Y."/>
            <person name="Yu S."/>
            <person name="Liu X."/>
            <person name="Zhang Y."/>
            <person name="Hong G."/>
            <person name="Han B."/>
            <person name="Choisne N."/>
            <person name="Demange N."/>
            <person name="Orjeda G."/>
            <person name="Samain S."/>
            <person name="Cattolico L."/>
            <person name="Pelletier E."/>
            <person name="Couloux A."/>
            <person name="Segurens B."/>
            <person name="Wincker P."/>
            <person name="D'Hont A."/>
            <person name="Scarpelli C."/>
            <person name="Weissenbach J."/>
            <person name="Salanoubat M."/>
            <person name="Quetier F."/>
            <person name="Yu Y."/>
            <person name="Kim H.R."/>
            <person name="Rambo T."/>
            <person name="Currie J."/>
            <person name="Collura K."/>
            <person name="Luo M."/>
            <person name="Yang T."/>
            <person name="Ammiraju J.S.S."/>
            <person name="Engler F."/>
            <person name="Soderlund C."/>
            <person name="Wing R.A."/>
            <person name="Palmer L.E."/>
            <person name="de la Bastide M."/>
            <person name="Spiegel L."/>
            <person name="Nascimento L."/>
            <person name="Zutavern T."/>
            <person name="O'Shaughnessy A."/>
            <person name="Dike S."/>
            <person name="Dedhia N."/>
            <person name="Preston R."/>
            <person name="Balija V."/>
            <person name="McCombie W.R."/>
            <person name="Chow T."/>
            <person name="Chen H."/>
            <person name="Chung M."/>
            <person name="Chen C."/>
            <person name="Shaw J."/>
            <person name="Wu H."/>
            <person name="Hsiao K."/>
            <person name="Chao Y."/>
            <person name="Chu M."/>
            <person name="Cheng C."/>
            <person name="Hour A."/>
            <person name="Lee P."/>
            <person name="Lin S."/>
            <person name="Lin Y."/>
            <person name="Liou J."/>
            <person name="Liu S."/>
            <person name="Hsing Y."/>
            <person name="Raghuvanshi S."/>
            <person name="Mohanty A."/>
            <person name="Bharti A.K."/>
            <person name="Gaur A."/>
            <person name="Gupta V."/>
            <person name="Kumar D."/>
            <person name="Ravi V."/>
            <person name="Vij S."/>
            <person name="Kapur A."/>
            <person name="Khurana P."/>
            <person name="Khurana P."/>
            <person name="Khurana J.P."/>
            <person name="Tyagi A.K."/>
            <person name="Gaikwad K."/>
            <person name="Singh A."/>
            <person name="Dalal V."/>
            <person name="Srivastava S."/>
            <person name="Dixit A."/>
            <person name="Pal A.K."/>
            <person name="Ghazi I.A."/>
            <person name="Yadav M."/>
            <person name="Pandit A."/>
            <person name="Bhargava A."/>
            <person name="Sureshbabu K."/>
            <person name="Batra K."/>
            <person name="Sharma T.R."/>
            <person name="Mohapatra T."/>
            <person name="Singh N.K."/>
            <person name="Messing J."/>
            <person name="Nelson A.B."/>
            <person name="Fuks G."/>
            <person name="Kavchok S."/>
            <person name="Keizer G."/>
            <person name="Linton E."/>
            <person name="Llaca V."/>
            <person name="Song R."/>
            <person name="Tanyolac B."/>
            <person name="Young S."/>
            <person name="Ho-Il K."/>
            <person name="Hahn J.H."/>
            <person name="Sangsakoo G."/>
            <person name="Vanavichit A."/>
            <person name="de Mattos Luiz.A.T."/>
            <person name="Zimmer P.D."/>
            <person name="Malone G."/>
            <person name="Dellagostin O."/>
            <person name="de Oliveira A.C."/>
            <person name="Bevan M."/>
            <person name="Bancroft I."/>
            <person name="Minx P."/>
            <person name="Cordum H."/>
            <person name="Wilson R."/>
            <person name="Cheng Z."/>
            <person name="Jin W."/>
            <person name="Jiang J."/>
            <person name="Leong S.A."/>
            <person name="Iwama H."/>
            <person name="Gojobori T."/>
            <person name="Itoh T."/>
            <person name="Niimura Y."/>
            <person name="Fujii Y."/>
            <person name="Habara T."/>
            <person name="Sakai H."/>
            <person name="Sato Y."/>
            <person name="Wilson G."/>
            <person name="Kumar K."/>
            <person name="McCouch S."/>
            <person name="Juretic N."/>
            <person name="Hoen D."/>
            <person name="Wright S."/>
            <person name="Bruskiewich R."/>
            <person name="Bureau T."/>
            <person name="Miyao A."/>
            <person name="Hirochika H."/>
            <person name="Nishikawa T."/>
            <person name="Kadowaki K."/>
            <person name="Sugiura M."/>
            <person name="Burr B."/>
            <person name="Sasaki T."/>
        </authorList>
    </citation>
    <scope>NUCLEOTIDE SEQUENCE [LARGE SCALE GENOMIC DNA]</scope>
    <source>
        <strain evidence="2">cv. Nipponbare</strain>
    </source>
</reference>
<reference evidence="1 2" key="3">
    <citation type="journal article" date="2013" name="Rice">
        <title>Improvement of the Oryza sativa Nipponbare reference genome using next generation sequence and optical map data.</title>
        <authorList>
            <person name="Kawahara Y."/>
            <person name="de la Bastide M."/>
            <person name="Hamilton J.P."/>
            <person name="Kanamori H."/>
            <person name="McCombie W.R."/>
            <person name="Ouyang S."/>
            <person name="Schwartz D.C."/>
            <person name="Tanaka T."/>
            <person name="Wu J."/>
            <person name="Zhou S."/>
            <person name="Childs K.L."/>
            <person name="Davidson R.M."/>
            <person name="Lin H."/>
            <person name="Quesada-Ocampo L."/>
            <person name="Vaillancourt B."/>
            <person name="Sakai H."/>
            <person name="Lee S.S."/>
            <person name="Kim J."/>
            <person name="Numa H."/>
            <person name="Itoh T."/>
            <person name="Buell C.R."/>
            <person name="Matsumoto T."/>
        </authorList>
    </citation>
    <scope>NUCLEOTIDE SEQUENCE [LARGE SCALE GENOMIC DNA]</scope>
    <source>
        <strain evidence="2">cv. Nipponbare</strain>
    </source>
</reference>
<gene>
    <name evidence="1" type="ordered locus">Os03g0681101</name>
    <name evidence="1" type="ORF">OSNPB_030681101</name>
</gene>
<sequence>MATTREVGRSIQARGSLRVSTMGIDPRRPRHHGRLHHLRRVISLRLDDDDPDKPNTVTRRRTAPLFRAISLGSKGSESENIECLPNHARRNGKMRRMKTPFFADGASGGDAGSGFQAAAIAEGADGKVAVDGRQRGDCFCEPEISPPPRR</sequence>
<evidence type="ECO:0000313" key="2">
    <source>
        <dbReference type="Proteomes" id="UP000059680"/>
    </source>
</evidence>
<keyword evidence="2" id="KW-1185">Reference proteome</keyword>
<dbReference type="Proteomes" id="UP000059680">
    <property type="component" value="Chromosome 3"/>
</dbReference>
<protein>
    <submittedName>
        <fullName evidence="1">Os03g0681101 protein</fullName>
    </submittedName>
</protein>
<dbReference type="InParanoid" id="A0A0N7KHU1"/>
<name>A0A0N7KHU1_ORYSJ</name>
<dbReference type="PaxDb" id="39947-A0A0N7KHU1"/>
<dbReference type="AlphaFoldDB" id="A0A0N7KHU1"/>